<comment type="caution">
    <text evidence="2">The sequence shown here is derived from an EMBL/GenBank/DDBJ whole genome shotgun (WGS) entry which is preliminary data.</text>
</comment>
<gene>
    <name evidence="2" type="ORF">DH2020_008314</name>
</gene>
<evidence type="ECO:0000313" key="2">
    <source>
        <dbReference type="EMBL" id="KAK6116045.1"/>
    </source>
</evidence>
<feature type="compositionally biased region" description="Basic and acidic residues" evidence="1">
    <location>
        <begin position="163"/>
        <end position="174"/>
    </location>
</feature>
<evidence type="ECO:0000256" key="1">
    <source>
        <dbReference type="SAM" id="MobiDB-lite"/>
    </source>
</evidence>
<feature type="compositionally biased region" description="Basic and acidic residues" evidence="1">
    <location>
        <begin position="67"/>
        <end position="77"/>
    </location>
</feature>
<feature type="region of interest" description="Disordered" evidence="1">
    <location>
        <begin position="1"/>
        <end position="52"/>
    </location>
</feature>
<name>A0ABR0U0P3_REHGL</name>
<feature type="region of interest" description="Disordered" evidence="1">
    <location>
        <begin position="65"/>
        <end position="126"/>
    </location>
</feature>
<evidence type="ECO:0000313" key="3">
    <source>
        <dbReference type="Proteomes" id="UP001318860"/>
    </source>
</evidence>
<sequence length="204" mass="22897">METPLKHVQKGVLETPRKDKEVLQPEFSSSQSLQDPLDTGRKDSDQMISMRKEDFEKLVMERSQQLVKEREMERGIPDPDPVTGLARDHDVHKRMGKKGVPGGLEQEDEAKSRTPPPRPRSLEKVGLGVEGLGVPVTRVPLGDNLQELSEQIELATKKLEEMKRRGASEVKETALEPMKQMCGGGSSRRVQAKNPSQRIIGWSR</sequence>
<accession>A0ABR0U0P3</accession>
<reference evidence="2 3" key="1">
    <citation type="journal article" date="2021" name="Comput. Struct. Biotechnol. J.">
        <title>De novo genome assembly of the potent medicinal plant Rehmannia glutinosa using nanopore technology.</title>
        <authorList>
            <person name="Ma L."/>
            <person name="Dong C."/>
            <person name="Song C."/>
            <person name="Wang X."/>
            <person name="Zheng X."/>
            <person name="Niu Y."/>
            <person name="Chen S."/>
            <person name="Feng W."/>
        </authorList>
    </citation>
    <scope>NUCLEOTIDE SEQUENCE [LARGE SCALE GENOMIC DNA]</scope>
    <source>
        <strain evidence="2">DH-2019</strain>
    </source>
</reference>
<protein>
    <submittedName>
        <fullName evidence="2">Uncharacterized protein</fullName>
    </submittedName>
</protein>
<feature type="region of interest" description="Disordered" evidence="1">
    <location>
        <begin position="163"/>
        <end position="204"/>
    </location>
</feature>
<keyword evidence="3" id="KW-1185">Reference proteome</keyword>
<feature type="compositionally biased region" description="Basic and acidic residues" evidence="1">
    <location>
        <begin position="38"/>
        <end position="52"/>
    </location>
</feature>
<organism evidence="2 3">
    <name type="scientific">Rehmannia glutinosa</name>
    <name type="common">Chinese foxglove</name>
    <dbReference type="NCBI Taxonomy" id="99300"/>
    <lineage>
        <taxon>Eukaryota</taxon>
        <taxon>Viridiplantae</taxon>
        <taxon>Streptophyta</taxon>
        <taxon>Embryophyta</taxon>
        <taxon>Tracheophyta</taxon>
        <taxon>Spermatophyta</taxon>
        <taxon>Magnoliopsida</taxon>
        <taxon>eudicotyledons</taxon>
        <taxon>Gunneridae</taxon>
        <taxon>Pentapetalae</taxon>
        <taxon>asterids</taxon>
        <taxon>lamiids</taxon>
        <taxon>Lamiales</taxon>
        <taxon>Orobanchaceae</taxon>
        <taxon>Rehmannieae</taxon>
        <taxon>Rehmannia</taxon>
    </lineage>
</organism>
<proteinExistence type="predicted"/>
<dbReference type="EMBL" id="JABTTQ020003506">
    <property type="protein sequence ID" value="KAK6116045.1"/>
    <property type="molecule type" value="Genomic_DNA"/>
</dbReference>
<dbReference type="Proteomes" id="UP001318860">
    <property type="component" value="Unassembled WGS sequence"/>
</dbReference>